<dbReference type="Proteomes" id="UP000507470">
    <property type="component" value="Unassembled WGS sequence"/>
</dbReference>
<evidence type="ECO:0000256" key="1">
    <source>
        <dbReference type="ARBA" id="ARBA00001946"/>
    </source>
</evidence>
<evidence type="ECO:0000256" key="3">
    <source>
        <dbReference type="ARBA" id="ARBA00004658"/>
    </source>
</evidence>
<evidence type="ECO:0000256" key="6">
    <source>
        <dbReference type="ARBA" id="ARBA00011881"/>
    </source>
</evidence>
<dbReference type="EMBL" id="CACVKT020009206">
    <property type="protein sequence ID" value="CAC5420950.1"/>
    <property type="molecule type" value="Genomic_DNA"/>
</dbReference>
<dbReference type="CDD" id="cd09286">
    <property type="entry name" value="NMNAT_Eukarya"/>
    <property type="match status" value="1"/>
</dbReference>
<evidence type="ECO:0000256" key="15">
    <source>
        <dbReference type="ARBA" id="ARBA00023128"/>
    </source>
</evidence>
<comment type="pathway">
    <text evidence="3">Cofactor biosynthesis; NAD(+) biosynthesis; NAD(+) from nicotinamide D-ribonucleotide: step 1/1.</text>
</comment>
<keyword evidence="12" id="KW-0547">Nucleotide-binding</keyword>
<keyword evidence="10" id="KW-0808">Transferase</keyword>
<evidence type="ECO:0000256" key="7">
    <source>
        <dbReference type="ARBA" id="ARBA00012389"/>
    </source>
</evidence>
<evidence type="ECO:0000256" key="18">
    <source>
        <dbReference type="ARBA" id="ARBA00075132"/>
    </source>
</evidence>
<dbReference type="Pfam" id="PF01467">
    <property type="entry name" value="CTP_transf_like"/>
    <property type="match status" value="1"/>
</dbReference>
<dbReference type="UniPathway" id="UPA00253">
    <property type="reaction ID" value="UER00332"/>
</dbReference>
<feature type="compositionally biased region" description="Polar residues" evidence="21">
    <location>
        <begin position="382"/>
        <end position="395"/>
    </location>
</feature>
<sequence>MASPRRVVLIACGSYNPVTNMHLRMFELARDSLNRTSRFKVIGGIISPVGDQYEKKDLQPAKHRCNMLRESLTSSDWIRMDTWECEQPSWSRTALVLRHHQAILDGAATNNTNNPAPSKRRRREVNRDFINEVLLHQRGDGEKLIEITSMKVSTAPSKRRRREVNRDYINEDADNANHNIRNKSDNSVNLRLLCGADLLESFGTPGLWSEEDIEYIVGKHGLVCITREGSDPRKFIYESDVLTKYEDNIHILTEWIHNDISSTKIRRSLRRGDSVKYLLQDCVIDYINKHGLYGTTVDKKTDIPFNFALSYKNGTRPTKHIKETEVDKIRQGYFRILQTKKTNRHATKVLNGIIKTPTNEKEVDETKKNVKFDGKDELDGSPHQSPRPQPIQTRNIVVEEERPRSPKRVHPNSWVGPPSPKSPRHVSCMRPDISGLVRRVRNVRIVGFAPETCV</sequence>
<dbReference type="SUPFAM" id="SSF52374">
    <property type="entry name" value="Nucleotidylyl transferase"/>
    <property type="match status" value="1"/>
</dbReference>
<reference evidence="23 24" key="1">
    <citation type="submission" date="2020-06" db="EMBL/GenBank/DDBJ databases">
        <authorList>
            <person name="Li R."/>
            <person name="Bekaert M."/>
        </authorList>
    </citation>
    <scope>NUCLEOTIDE SEQUENCE [LARGE SCALE GENOMIC DNA]</scope>
    <source>
        <strain evidence="24">wild</strain>
    </source>
</reference>
<evidence type="ECO:0000259" key="22">
    <source>
        <dbReference type="Pfam" id="PF01467"/>
    </source>
</evidence>
<keyword evidence="11" id="KW-0548">Nucleotidyltransferase</keyword>
<feature type="compositionally biased region" description="Basic and acidic residues" evidence="21">
    <location>
        <begin position="360"/>
        <end position="380"/>
    </location>
</feature>
<comment type="cofactor">
    <cofactor evidence="1">
        <name>Mg(2+)</name>
        <dbReference type="ChEBI" id="CHEBI:18420"/>
    </cofactor>
</comment>
<keyword evidence="14" id="KW-0520">NAD</keyword>
<evidence type="ECO:0000256" key="9">
    <source>
        <dbReference type="ARBA" id="ARBA00022642"/>
    </source>
</evidence>
<organism evidence="23 24">
    <name type="scientific">Mytilus coruscus</name>
    <name type="common">Sea mussel</name>
    <dbReference type="NCBI Taxonomy" id="42192"/>
    <lineage>
        <taxon>Eukaryota</taxon>
        <taxon>Metazoa</taxon>
        <taxon>Spiralia</taxon>
        <taxon>Lophotrochozoa</taxon>
        <taxon>Mollusca</taxon>
        <taxon>Bivalvia</taxon>
        <taxon>Autobranchia</taxon>
        <taxon>Pteriomorphia</taxon>
        <taxon>Mytilida</taxon>
        <taxon>Mytiloidea</taxon>
        <taxon>Mytilidae</taxon>
        <taxon>Mytilinae</taxon>
        <taxon>Mytilus</taxon>
    </lineage>
</organism>
<dbReference type="InterPro" id="IPR045094">
    <property type="entry name" value="NMNAT_euk"/>
</dbReference>
<keyword evidence="15" id="KW-0496">Mitochondrion</keyword>
<dbReference type="Gene3D" id="3.40.50.620">
    <property type="entry name" value="HUPs"/>
    <property type="match status" value="1"/>
</dbReference>
<comment type="catalytic activity">
    <reaction evidence="16">
        <text>nicotinate beta-D-ribonucleotide + ATP + H(+) = deamido-NAD(+) + diphosphate</text>
        <dbReference type="Rhea" id="RHEA:22860"/>
        <dbReference type="ChEBI" id="CHEBI:15378"/>
        <dbReference type="ChEBI" id="CHEBI:30616"/>
        <dbReference type="ChEBI" id="CHEBI:33019"/>
        <dbReference type="ChEBI" id="CHEBI:57502"/>
        <dbReference type="ChEBI" id="CHEBI:58437"/>
        <dbReference type="EC" id="2.7.7.18"/>
    </reaction>
</comment>
<evidence type="ECO:0000256" key="13">
    <source>
        <dbReference type="ARBA" id="ARBA00022840"/>
    </source>
</evidence>
<evidence type="ECO:0000256" key="16">
    <source>
        <dbReference type="ARBA" id="ARBA00048721"/>
    </source>
</evidence>
<dbReference type="AlphaFoldDB" id="A0A6J8EK69"/>
<evidence type="ECO:0000313" key="24">
    <source>
        <dbReference type="Proteomes" id="UP000507470"/>
    </source>
</evidence>
<dbReference type="PANTHER" id="PTHR12039:SF0">
    <property type="entry name" value="NICOTINAMIDE-NUCLEOTIDE ADENYLYLTRANSFERASE"/>
    <property type="match status" value="1"/>
</dbReference>
<keyword evidence="24" id="KW-1185">Reference proteome</keyword>
<keyword evidence="13" id="KW-0067">ATP-binding</keyword>
<dbReference type="EC" id="2.7.7.1" evidence="8"/>
<protein>
    <recommendedName>
        <fullName evidence="17">Nicotinamide/nicotinic acid mononucleotide adenylyltransferase 3</fullName>
        <ecNumber evidence="8">2.7.7.1</ecNumber>
        <ecNumber evidence="7">2.7.7.18</ecNumber>
    </recommendedName>
    <alternativeName>
        <fullName evidence="18">Nicotinamide-nucleotide adenylyltransferase 3</fullName>
    </alternativeName>
    <alternativeName>
        <fullName evidence="19">Nicotinate-nucleotide adenylyltransferase 3</fullName>
    </alternativeName>
</protein>
<evidence type="ECO:0000256" key="21">
    <source>
        <dbReference type="SAM" id="MobiDB-lite"/>
    </source>
</evidence>
<dbReference type="GO" id="GO:0009435">
    <property type="term" value="P:NAD+ biosynthetic process"/>
    <property type="evidence" value="ECO:0007669"/>
    <property type="project" value="UniProtKB-UniPathway"/>
</dbReference>
<evidence type="ECO:0000256" key="5">
    <source>
        <dbReference type="ARBA" id="ARBA00007064"/>
    </source>
</evidence>
<dbReference type="EC" id="2.7.7.18" evidence="7"/>
<comment type="subcellular location">
    <subcellularLocation>
        <location evidence="2">Mitochondrion</location>
    </subcellularLocation>
</comment>
<feature type="domain" description="Cytidyltransferase-like" evidence="22">
    <location>
        <begin position="10"/>
        <end position="267"/>
    </location>
</feature>
<dbReference type="GO" id="GO:0005759">
    <property type="term" value="C:mitochondrial matrix"/>
    <property type="evidence" value="ECO:0007669"/>
    <property type="project" value="UniProtKB-ARBA"/>
</dbReference>
<name>A0A6J8EK69_MYTCO</name>
<accession>A0A6J8EK69</accession>
<evidence type="ECO:0000256" key="11">
    <source>
        <dbReference type="ARBA" id="ARBA00022695"/>
    </source>
</evidence>
<gene>
    <name evidence="23" type="ORF">MCOR_53123</name>
</gene>
<evidence type="ECO:0000256" key="17">
    <source>
        <dbReference type="ARBA" id="ARBA00074013"/>
    </source>
</evidence>
<comment type="similarity">
    <text evidence="5">Belongs to the eukaryotic NMN adenylyltransferase family.</text>
</comment>
<evidence type="ECO:0000256" key="2">
    <source>
        <dbReference type="ARBA" id="ARBA00004173"/>
    </source>
</evidence>
<dbReference type="OrthoDB" id="422187at2759"/>
<comment type="pathway">
    <text evidence="4">Cofactor biosynthesis; NAD(+) biosynthesis; deamido-NAD(+) from nicotinate D-ribonucleotide: step 1/1.</text>
</comment>
<keyword evidence="9" id="KW-0662">Pyridine nucleotide biosynthesis</keyword>
<dbReference type="GO" id="GO:0005524">
    <property type="term" value="F:ATP binding"/>
    <property type="evidence" value="ECO:0007669"/>
    <property type="project" value="UniProtKB-KW"/>
</dbReference>
<evidence type="ECO:0000256" key="12">
    <source>
        <dbReference type="ARBA" id="ARBA00022741"/>
    </source>
</evidence>
<feature type="region of interest" description="Disordered" evidence="21">
    <location>
        <begin position="360"/>
        <end position="425"/>
    </location>
</feature>
<comment type="function">
    <text evidence="20">Catalyzes the formation of NAD(+) from nicotinamide mononucleotide (NMN) and ATP. Can also use the deamidated form; nicotinic acid mononucleotide (NaMN) as substrate with the same efficiency. Can use triazofurin monophosphate (TrMP) as substrate. Can also use GTP and ITP as nucleotide donors. Also catalyzes the reverse reaction, i.e. the pyrophosphorolytic cleavage of NAD(+). For the pyrophosphorolytic activity, can use NAD(+), NADH, NaAD, nicotinic acid adenine dinucleotide phosphate (NHD), nicotinamide guanine dinucleotide (NGD) as substrates. Fails to cleave phosphorylated dinucleotides NADP(+), NADPH and NaADP(+). Protects against axonal degeneration following injury. May be involved in the maintenance of axonal integrity. Also functions as a stress-response chaperone protein that prevents toxic aggregation of proteins; this function may be independent of its NAD(+) synthesis activity.</text>
</comment>
<proteinExistence type="inferred from homology"/>
<evidence type="ECO:0000256" key="4">
    <source>
        <dbReference type="ARBA" id="ARBA00005019"/>
    </source>
</evidence>
<comment type="subunit">
    <text evidence="6">Homotetramer.</text>
</comment>
<evidence type="ECO:0000256" key="14">
    <source>
        <dbReference type="ARBA" id="ARBA00023027"/>
    </source>
</evidence>
<dbReference type="InterPro" id="IPR051182">
    <property type="entry name" value="Euk_NMN_adenylyltrnsfrase"/>
</dbReference>
<evidence type="ECO:0000313" key="23">
    <source>
        <dbReference type="EMBL" id="CAC5420950.1"/>
    </source>
</evidence>
<dbReference type="FunFam" id="3.40.50.620:FF:000221">
    <property type="entry name" value="Nicotinamide/nicotinic acid mononucleotide adenylyltransferase 3"/>
    <property type="match status" value="1"/>
</dbReference>
<dbReference type="GO" id="GO:0004515">
    <property type="term" value="F:nicotinate-nucleotide adenylyltransferase activity"/>
    <property type="evidence" value="ECO:0007669"/>
    <property type="project" value="UniProtKB-EC"/>
</dbReference>
<evidence type="ECO:0000256" key="19">
    <source>
        <dbReference type="ARBA" id="ARBA00079369"/>
    </source>
</evidence>
<dbReference type="PANTHER" id="PTHR12039">
    <property type="entry name" value="NICOTINAMIDE MONONUCLEOTIDE ADENYLYLTRANSFERASE"/>
    <property type="match status" value="1"/>
</dbReference>
<evidence type="ECO:0000256" key="20">
    <source>
        <dbReference type="ARBA" id="ARBA00093425"/>
    </source>
</evidence>
<dbReference type="InterPro" id="IPR004821">
    <property type="entry name" value="Cyt_trans-like"/>
</dbReference>
<evidence type="ECO:0000256" key="10">
    <source>
        <dbReference type="ARBA" id="ARBA00022679"/>
    </source>
</evidence>
<dbReference type="GO" id="GO:0000309">
    <property type="term" value="F:nicotinamide-nucleotide adenylyltransferase activity"/>
    <property type="evidence" value="ECO:0007669"/>
    <property type="project" value="UniProtKB-EC"/>
</dbReference>
<dbReference type="InterPro" id="IPR014729">
    <property type="entry name" value="Rossmann-like_a/b/a_fold"/>
</dbReference>
<evidence type="ECO:0000256" key="8">
    <source>
        <dbReference type="ARBA" id="ARBA00012390"/>
    </source>
</evidence>